<dbReference type="Proteomes" id="UP000199017">
    <property type="component" value="Unassembled WGS sequence"/>
</dbReference>
<proteinExistence type="predicted"/>
<keyword evidence="2" id="KW-1185">Reference proteome</keyword>
<reference evidence="1 2" key="1">
    <citation type="submission" date="2016-10" db="EMBL/GenBank/DDBJ databases">
        <authorList>
            <person name="de Groot N.N."/>
        </authorList>
    </citation>
    <scope>NUCLEOTIDE SEQUENCE [LARGE SCALE GENOMIC DNA]</scope>
    <source>
        <strain evidence="2">P4B,CCM 7963,CECT 7998,DSM 25260,IBRC-M 10614,KCTC 13821</strain>
    </source>
</reference>
<sequence>MKQTHKKTNERRFTPNKEEKSILQMINDYYTVR</sequence>
<dbReference type="EMBL" id="FNDU01000001">
    <property type="protein sequence ID" value="SDH51860.1"/>
    <property type="molecule type" value="Genomic_DNA"/>
</dbReference>
<dbReference type="AlphaFoldDB" id="A0A1G8D3W3"/>
<protein>
    <submittedName>
        <fullName evidence="1">Uncharacterized protein</fullName>
    </submittedName>
</protein>
<organism evidence="1 2">
    <name type="scientific">Alteribacillus bidgolensis</name>
    <dbReference type="NCBI Taxonomy" id="930129"/>
    <lineage>
        <taxon>Bacteria</taxon>
        <taxon>Bacillati</taxon>
        <taxon>Bacillota</taxon>
        <taxon>Bacilli</taxon>
        <taxon>Bacillales</taxon>
        <taxon>Bacillaceae</taxon>
        <taxon>Alteribacillus</taxon>
    </lineage>
</organism>
<gene>
    <name evidence="1" type="ORF">SAMN05216352_101528</name>
</gene>
<name>A0A1G8D3W3_9BACI</name>
<evidence type="ECO:0000313" key="1">
    <source>
        <dbReference type="EMBL" id="SDH51860.1"/>
    </source>
</evidence>
<accession>A0A1G8D3W3</accession>
<evidence type="ECO:0000313" key="2">
    <source>
        <dbReference type="Proteomes" id="UP000199017"/>
    </source>
</evidence>